<dbReference type="Proteomes" id="UP001152320">
    <property type="component" value="Chromosome 2"/>
</dbReference>
<keyword evidence="9" id="KW-0325">Glycoprotein</keyword>
<evidence type="ECO:0000256" key="7">
    <source>
        <dbReference type="ARBA" id="ARBA00022989"/>
    </source>
</evidence>
<proteinExistence type="inferred from homology"/>
<comment type="function">
    <text evidence="11">Possible role in granule neuron development.</text>
</comment>
<dbReference type="EMBL" id="JAIZAY010000002">
    <property type="protein sequence ID" value="KAJ8046275.1"/>
    <property type="molecule type" value="Genomic_DNA"/>
</dbReference>
<dbReference type="Gene3D" id="3.40.50.1820">
    <property type="entry name" value="alpha/beta hydrolase"/>
    <property type="match status" value="1"/>
</dbReference>
<evidence type="ECO:0000256" key="8">
    <source>
        <dbReference type="ARBA" id="ARBA00023136"/>
    </source>
</evidence>
<dbReference type="InterPro" id="IPR029058">
    <property type="entry name" value="AB_hydrolase_fold"/>
</dbReference>
<keyword evidence="8 14" id="KW-0472">Membrane</keyword>
<evidence type="ECO:0000256" key="13">
    <source>
        <dbReference type="ARBA" id="ARBA00079023"/>
    </source>
</evidence>
<dbReference type="GO" id="GO:0016787">
    <property type="term" value="F:hydrolase activity"/>
    <property type="evidence" value="ECO:0007669"/>
    <property type="project" value="UniProtKB-KW"/>
</dbReference>
<sequence>MTQSVQVNFKAICVVLCIVIILSVAYVWYPSKEDDISSSLMKDGDTKVQSMKRVEETSQTSWEDEKKKLFADTNLSLKEEFIKVEGNDVFYREGKSVAASVPKGTLLFLHGAAFQSETWSKLGTLHFMANAGYRPIAIDLPGGKGKTKSFKVSSNDGFLLAVKEAFGLQDTPVIIISPSMSGSYSIPLLFSHPEAFKGYVPVAPTSTGSHSHEEYAKVKVPTCIIYGEEDKGLGVESLGNLSGIPGSTVHVLKDAHHPAYLDDPKEFHRILLEFTSGLYA</sequence>
<keyword evidence="7 14" id="KW-1133">Transmembrane helix</keyword>
<gene>
    <name evidence="15" type="ORF">HOLleu_04896</name>
</gene>
<comment type="caution">
    <text evidence="15">The sequence shown here is derived from an EMBL/GenBank/DDBJ whole genome shotgun (WGS) entry which is preliminary data.</text>
</comment>
<organism evidence="15 16">
    <name type="scientific">Holothuria leucospilota</name>
    <name type="common">Black long sea cucumber</name>
    <name type="synonym">Mertensiothuria leucospilota</name>
    <dbReference type="NCBI Taxonomy" id="206669"/>
    <lineage>
        <taxon>Eukaryota</taxon>
        <taxon>Metazoa</taxon>
        <taxon>Echinodermata</taxon>
        <taxon>Eleutherozoa</taxon>
        <taxon>Echinozoa</taxon>
        <taxon>Holothuroidea</taxon>
        <taxon>Aspidochirotacea</taxon>
        <taxon>Aspidochirotida</taxon>
        <taxon>Holothuriidae</taxon>
        <taxon>Holothuria</taxon>
    </lineage>
</organism>
<evidence type="ECO:0000256" key="2">
    <source>
        <dbReference type="ARBA" id="ARBA00004606"/>
    </source>
</evidence>
<evidence type="ECO:0000256" key="14">
    <source>
        <dbReference type="SAM" id="Phobius"/>
    </source>
</evidence>
<dbReference type="GO" id="GO:0016020">
    <property type="term" value="C:membrane"/>
    <property type="evidence" value="ECO:0007669"/>
    <property type="project" value="UniProtKB-SubCell"/>
</dbReference>
<evidence type="ECO:0000256" key="10">
    <source>
        <dbReference type="ARBA" id="ARBA00037942"/>
    </source>
</evidence>
<comment type="subcellular location">
    <subcellularLocation>
        <location evidence="1">Cytoplasm</location>
    </subcellularLocation>
    <subcellularLocation>
        <location evidence="2">Membrane</location>
        <topology evidence="2">Single-pass type II membrane protein</topology>
    </subcellularLocation>
</comment>
<keyword evidence="16" id="KW-1185">Reference proteome</keyword>
<dbReference type="OrthoDB" id="284184at2759"/>
<evidence type="ECO:0000313" key="15">
    <source>
        <dbReference type="EMBL" id="KAJ8046275.1"/>
    </source>
</evidence>
<evidence type="ECO:0000256" key="9">
    <source>
        <dbReference type="ARBA" id="ARBA00023180"/>
    </source>
</evidence>
<evidence type="ECO:0000256" key="11">
    <source>
        <dbReference type="ARBA" id="ARBA00056841"/>
    </source>
</evidence>
<accession>A0A9Q1HHT1</accession>
<dbReference type="PANTHER" id="PTHR46197:SF3">
    <property type="entry name" value="AB HYDROLASE-1 DOMAIN-CONTAINING PROTEIN"/>
    <property type="match status" value="1"/>
</dbReference>
<keyword evidence="6" id="KW-0735">Signal-anchor</keyword>
<evidence type="ECO:0000256" key="4">
    <source>
        <dbReference type="ARBA" id="ARBA00022692"/>
    </source>
</evidence>
<keyword evidence="5" id="KW-0378">Hydrolase</keyword>
<dbReference type="AlphaFoldDB" id="A0A9Q1HHT1"/>
<comment type="similarity">
    <text evidence="10">Belongs to the AB hydrolase superfamily. ABHD14 family.</text>
</comment>
<keyword evidence="4 14" id="KW-0812">Transmembrane</keyword>
<evidence type="ECO:0000256" key="12">
    <source>
        <dbReference type="ARBA" id="ARBA00073591"/>
    </source>
</evidence>
<evidence type="ECO:0000256" key="3">
    <source>
        <dbReference type="ARBA" id="ARBA00022490"/>
    </source>
</evidence>
<dbReference type="PANTHER" id="PTHR46197">
    <property type="entry name" value="PROTEIN ABHD14B-LIKE"/>
    <property type="match status" value="1"/>
</dbReference>
<name>A0A9Q1HHT1_HOLLE</name>
<dbReference type="SUPFAM" id="SSF53474">
    <property type="entry name" value="alpha/beta-Hydrolases"/>
    <property type="match status" value="1"/>
</dbReference>
<dbReference type="FunFam" id="3.40.50.1820:FF:000093">
    <property type="entry name" value="protein ABHD14A isoform X1"/>
    <property type="match status" value="1"/>
</dbReference>
<evidence type="ECO:0000256" key="6">
    <source>
        <dbReference type="ARBA" id="ARBA00022968"/>
    </source>
</evidence>
<reference evidence="15" key="1">
    <citation type="submission" date="2021-10" db="EMBL/GenBank/DDBJ databases">
        <title>Tropical sea cucumber genome reveals ecological adaptation and Cuvierian tubules defense mechanism.</title>
        <authorList>
            <person name="Chen T."/>
        </authorList>
    </citation>
    <scope>NUCLEOTIDE SEQUENCE</scope>
    <source>
        <strain evidence="15">Nanhai2018</strain>
        <tissue evidence="15">Muscle</tissue>
    </source>
</reference>
<protein>
    <recommendedName>
        <fullName evidence="12">Protein ABHD14A</fullName>
    </recommendedName>
    <alternativeName>
        <fullName evidence="13">Alpha/beta hydrolase domain-containing protein 14A</fullName>
    </alternativeName>
</protein>
<evidence type="ECO:0000313" key="16">
    <source>
        <dbReference type="Proteomes" id="UP001152320"/>
    </source>
</evidence>
<evidence type="ECO:0000256" key="1">
    <source>
        <dbReference type="ARBA" id="ARBA00004496"/>
    </source>
</evidence>
<feature type="transmembrane region" description="Helical" evidence="14">
    <location>
        <begin position="7"/>
        <end position="29"/>
    </location>
</feature>
<keyword evidence="3" id="KW-0963">Cytoplasm</keyword>
<dbReference type="GO" id="GO:0005737">
    <property type="term" value="C:cytoplasm"/>
    <property type="evidence" value="ECO:0007669"/>
    <property type="project" value="UniProtKB-SubCell"/>
</dbReference>
<evidence type="ECO:0000256" key="5">
    <source>
        <dbReference type="ARBA" id="ARBA00022801"/>
    </source>
</evidence>